<evidence type="ECO:0000313" key="2">
    <source>
        <dbReference type="Proteomes" id="UP000831327"/>
    </source>
</evidence>
<dbReference type="EMBL" id="AP025637">
    <property type="protein sequence ID" value="BDG70513.1"/>
    <property type="molecule type" value="Genomic_DNA"/>
</dbReference>
<proteinExistence type="predicted"/>
<dbReference type="Proteomes" id="UP000831327">
    <property type="component" value="Chromosome"/>
</dbReference>
<accession>A0ABN6NVP3</accession>
<protein>
    <submittedName>
        <fullName evidence="1">Uncharacterized protein</fullName>
    </submittedName>
</protein>
<sequence length="253" mass="25850">MSAPEPFFIGWAKRPGPGLGRFLAVAALAVLAGLPLAGLVLGGLADDPADARFATMPGAVTLADLPQPAALRGLLLEGPTPLLHLPADAAHPRGRTLLLSGDGKVGGPFDTAAAHGRMVAVDGFVLRRGSIEMLVSGTPPVLLDEPAPSPPAAEPLGRWRITGEICDGKCAAGGMRPGIGLAHRACATLCLDGEIPAIFVATQPIAGHAVLVLADARGGAPLPAFRDLVGRRVTLEGAVERRADILVFRAELP</sequence>
<gene>
    <name evidence="1" type="ORF">Rmf_04420</name>
</gene>
<name>A0ABN6NVP3_9PROT</name>
<reference evidence="1 2" key="1">
    <citation type="journal article" date="2016" name="Microbes Environ.">
        <title>Phylogenetically diverse aerobic anoxygenic phototrophic bacteria isolated from epilithic biofilms in Tama river, Japan.</title>
        <authorList>
            <person name="Hirose S."/>
            <person name="Matsuura K."/>
            <person name="Haruta S."/>
        </authorList>
    </citation>
    <scope>NUCLEOTIDE SEQUENCE [LARGE SCALE GENOMIC DNA]</scope>
    <source>
        <strain evidence="1 2">S08</strain>
    </source>
</reference>
<evidence type="ECO:0000313" key="1">
    <source>
        <dbReference type="EMBL" id="BDG70513.1"/>
    </source>
</evidence>
<dbReference type="RefSeq" id="WP_244457839.1">
    <property type="nucleotide sequence ID" value="NZ_AP025637.1"/>
</dbReference>
<keyword evidence="2" id="KW-1185">Reference proteome</keyword>
<organism evidence="1 2">
    <name type="scientific">Roseomonas fluvialis</name>
    <dbReference type="NCBI Taxonomy" id="1750527"/>
    <lineage>
        <taxon>Bacteria</taxon>
        <taxon>Pseudomonadati</taxon>
        <taxon>Pseudomonadota</taxon>
        <taxon>Alphaproteobacteria</taxon>
        <taxon>Acetobacterales</taxon>
        <taxon>Roseomonadaceae</taxon>
        <taxon>Roseomonas</taxon>
    </lineage>
</organism>